<evidence type="ECO:0000256" key="2">
    <source>
        <dbReference type="ARBA" id="ARBA00022679"/>
    </source>
</evidence>
<dbReference type="SUPFAM" id="SSF53756">
    <property type="entry name" value="UDP-Glycosyltransferase/glycogen phosphorylase"/>
    <property type="match status" value="1"/>
</dbReference>
<dbReference type="InterPro" id="IPR002213">
    <property type="entry name" value="UDP_glucos_trans"/>
</dbReference>
<dbReference type="OrthoDB" id="5835829at2759"/>
<dbReference type="AlphaFoldDB" id="A0A8T3AB27"/>
<organism evidence="3 4">
    <name type="scientific">Dendrobium nobile</name>
    <name type="common">Orchid</name>
    <dbReference type="NCBI Taxonomy" id="94219"/>
    <lineage>
        <taxon>Eukaryota</taxon>
        <taxon>Viridiplantae</taxon>
        <taxon>Streptophyta</taxon>
        <taxon>Embryophyta</taxon>
        <taxon>Tracheophyta</taxon>
        <taxon>Spermatophyta</taxon>
        <taxon>Magnoliopsida</taxon>
        <taxon>Liliopsida</taxon>
        <taxon>Asparagales</taxon>
        <taxon>Orchidaceae</taxon>
        <taxon>Epidendroideae</taxon>
        <taxon>Malaxideae</taxon>
        <taxon>Dendrobiinae</taxon>
        <taxon>Dendrobium</taxon>
    </lineage>
</organism>
<protein>
    <recommendedName>
        <fullName evidence="5">Glycosyltransferase</fullName>
    </recommendedName>
</protein>
<keyword evidence="4" id="KW-1185">Reference proteome</keyword>
<dbReference type="EMBL" id="JAGYWB010000018">
    <property type="protein sequence ID" value="KAI0493254.1"/>
    <property type="molecule type" value="Genomic_DNA"/>
</dbReference>
<dbReference type="Pfam" id="PF00201">
    <property type="entry name" value="UDPGT"/>
    <property type="match status" value="1"/>
</dbReference>
<comment type="caution">
    <text evidence="3">The sequence shown here is derived from an EMBL/GenBank/DDBJ whole genome shotgun (WGS) entry which is preliminary data.</text>
</comment>
<accession>A0A8T3AB27</accession>
<reference evidence="3" key="1">
    <citation type="journal article" date="2022" name="Front. Genet.">
        <title>Chromosome-Scale Assembly of the Dendrobium nobile Genome Provides Insights Into the Molecular Mechanism of the Biosynthesis of the Medicinal Active Ingredient of Dendrobium.</title>
        <authorList>
            <person name="Xu Q."/>
            <person name="Niu S.-C."/>
            <person name="Li K.-L."/>
            <person name="Zheng P.-J."/>
            <person name="Zhang X.-J."/>
            <person name="Jia Y."/>
            <person name="Liu Y."/>
            <person name="Niu Y.-X."/>
            <person name="Yu L.-H."/>
            <person name="Chen D.-F."/>
            <person name="Zhang G.-Q."/>
        </authorList>
    </citation>
    <scope>NUCLEOTIDE SEQUENCE</scope>
    <source>
        <tissue evidence="3">Leaf</tissue>
    </source>
</reference>
<comment type="similarity">
    <text evidence="1">Belongs to the UDP-glycosyltransferase family.</text>
</comment>
<evidence type="ECO:0000256" key="1">
    <source>
        <dbReference type="ARBA" id="ARBA00009995"/>
    </source>
</evidence>
<dbReference type="PANTHER" id="PTHR48047">
    <property type="entry name" value="GLYCOSYLTRANSFERASE"/>
    <property type="match status" value="1"/>
</dbReference>
<gene>
    <name evidence="3" type="ORF">KFK09_027530</name>
</gene>
<dbReference type="PANTHER" id="PTHR48047:SF53">
    <property type="entry name" value="GLYCOSYLTRANSFERASE"/>
    <property type="match status" value="1"/>
</dbReference>
<evidence type="ECO:0000313" key="3">
    <source>
        <dbReference type="EMBL" id="KAI0493254.1"/>
    </source>
</evidence>
<evidence type="ECO:0000313" key="4">
    <source>
        <dbReference type="Proteomes" id="UP000829196"/>
    </source>
</evidence>
<dbReference type="CDD" id="cd03784">
    <property type="entry name" value="GT1_Gtf-like"/>
    <property type="match status" value="1"/>
</dbReference>
<keyword evidence="2" id="KW-0808">Transferase</keyword>
<dbReference type="Proteomes" id="UP000829196">
    <property type="component" value="Unassembled WGS sequence"/>
</dbReference>
<dbReference type="FunFam" id="3.40.50.2000:FF:000154">
    <property type="entry name" value="Glycosyltransferase"/>
    <property type="match status" value="1"/>
</dbReference>
<name>A0A8T3AB27_DENNO</name>
<proteinExistence type="inferred from homology"/>
<sequence>MASFSALEILFFPFPSPGHYLPLIDIATLIASRGANATVVINPVILSRLPPSLLRTAGLHFHSIPFPSAAAGLPDGISTADDVPTALFPRFAVALSLLRNPFTDLLRHLSPSAVISDALLPFTAETAASLGIPWFSFPGTGLFALSVDLSIFLNRPHQTEPISDSFVVPGLPHWIELTHSQLKETTLPGRPTSDFFALAKQADRFTTGIVINSFTDLEPGYAEHYQREMGKRIFLIGPVSTIRCSEEEEQNSQIMTWLKKKPERSVIYVCFGSLCRLPEKQILEIGRGLEDSGVAFIWVIREASASPEVAEIEQRVGKRGIIVRGWIAGQAAVLRHPSIGGFLTHCGWGAVTEAVAAGIPMLTWPMFGEQFYNEKLVNELVGIGVEIGATEGFVLGEEEKNRVLVGRERISERVRLLMDNSTGSGSGSHQDIEGVRKSAKEMKEKARKAMAEGGSSYIAVESLLEHCRLS</sequence>
<dbReference type="Gene3D" id="3.40.50.2000">
    <property type="entry name" value="Glycogen Phosphorylase B"/>
    <property type="match status" value="2"/>
</dbReference>
<dbReference type="SMR" id="A0A8T3AB27"/>
<dbReference type="GO" id="GO:0035251">
    <property type="term" value="F:UDP-glucosyltransferase activity"/>
    <property type="evidence" value="ECO:0007669"/>
    <property type="project" value="TreeGrafter"/>
</dbReference>
<evidence type="ECO:0008006" key="5">
    <source>
        <dbReference type="Google" id="ProtNLM"/>
    </source>
</evidence>